<evidence type="ECO:0000313" key="1">
    <source>
        <dbReference type="EMBL" id="MFC6669891.1"/>
    </source>
</evidence>
<proteinExistence type="predicted"/>
<dbReference type="EMBL" id="JBHSWE010000001">
    <property type="protein sequence ID" value="MFC6669891.1"/>
    <property type="molecule type" value="Genomic_DNA"/>
</dbReference>
<name>A0ABW1ZXJ8_9GAMM</name>
<dbReference type="Proteomes" id="UP001596422">
    <property type="component" value="Unassembled WGS sequence"/>
</dbReference>
<keyword evidence="2" id="KW-1185">Reference proteome</keyword>
<organism evidence="1 2">
    <name type="scientific">Marinobacterium aestuariivivens</name>
    <dbReference type="NCBI Taxonomy" id="1698799"/>
    <lineage>
        <taxon>Bacteria</taxon>
        <taxon>Pseudomonadati</taxon>
        <taxon>Pseudomonadota</taxon>
        <taxon>Gammaproteobacteria</taxon>
        <taxon>Oceanospirillales</taxon>
        <taxon>Oceanospirillaceae</taxon>
        <taxon>Marinobacterium</taxon>
    </lineage>
</organism>
<accession>A0ABW1ZXJ8</accession>
<reference evidence="2" key="1">
    <citation type="journal article" date="2019" name="Int. J. Syst. Evol. Microbiol.">
        <title>The Global Catalogue of Microorganisms (GCM) 10K type strain sequencing project: providing services to taxonomists for standard genome sequencing and annotation.</title>
        <authorList>
            <consortium name="The Broad Institute Genomics Platform"/>
            <consortium name="The Broad Institute Genome Sequencing Center for Infectious Disease"/>
            <person name="Wu L."/>
            <person name="Ma J."/>
        </authorList>
    </citation>
    <scope>NUCLEOTIDE SEQUENCE [LARGE SCALE GENOMIC DNA]</scope>
    <source>
        <strain evidence="2">NBRC 111756</strain>
    </source>
</reference>
<evidence type="ECO:0000313" key="2">
    <source>
        <dbReference type="Proteomes" id="UP001596422"/>
    </source>
</evidence>
<sequence length="53" mass="5938">MRAATRACGYGLQERLAVYPRYLHRPERFFTASIAARIAGIARADGLARQQCL</sequence>
<protein>
    <submittedName>
        <fullName evidence="1">Uncharacterized protein</fullName>
    </submittedName>
</protein>
<gene>
    <name evidence="1" type="ORF">ACFQDL_07155</name>
</gene>
<dbReference type="RefSeq" id="WP_379908418.1">
    <property type="nucleotide sequence ID" value="NZ_JBHSWE010000001.1"/>
</dbReference>
<comment type="caution">
    <text evidence="1">The sequence shown here is derived from an EMBL/GenBank/DDBJ whole genome shotgun (WGS) entry which is preliminary data.</text>
</comment>